<evidence type="ECO:0000313" key="2">
    <source>
        <dbReference type="Proteomes" id="UP001225761"/>
    </source>
</evidence>
<accession>A0ABT6Z0R8</accession>
<dbReference type="EMBL" id="JASHIE010000005">
    <property type="protein sequence ID" value="MDI9874648.1"/>
    <property type="molecule type" value="Genomic_DNA"/>
</dbReference>
<protein>
    <submittedName>
        <fullName evidence="1">Uncharacterized protein</fullName>
    </submittedName>
</protein>
<dbReference type="RefSeq" id="WP_283381483.1">
    <property type="nucleotide sequence ID" value="NZ_JASHIE010000005.1"/>
</dbReference>
<reference evidence="1 2" key="1">
    <citation type="submission" date="2023-05" db="EMBL/GenBank/DDBJ databases">
        <title>Novel species of genus Flectobacillus isolated from stream in China.</title>
        <authorList>
            <person name="Lu H."/>
        </authorList>
    </citation>
    <scope>NUCLEOTIDE SEQUENCE [LARGE SCALE GENOMIC DNA]</scope>
    <source>
        <strain evidence="1 2">LFS242W</strain>
    </source>
</reference>
<gene>
    <name evidence="1" type="ORF">QM481_08920</name>
</gene>
<name>A0ABT6Z0R8_9BACT</name>
<keyword evidence="2" id="KW-1185">Reference proteome</keyword>
<sequence length="163" mass="18458">MNQKIIVIVLVLLILYYTVFKSNANDLPTTMQPIDTTVRGQRNKNPLNIKKGGSTDWQGTVGYDEQGHAIFSSIEYGIRASLKDLSGKINRGVNTINKIVSVWAQANTGNYANYVSSNSKIDKNAVLTFDKETMRKVVYYMGIWESKYKISKEQYDTAWNMLS</sequence>
<dbReference type="Proteomes" id="UP001225761">
    <property type="component" value="Unassembled WGS sequence"/>
</dbReference>
<evidence type="ECO:0000313" key="1">
    <source>
        <dbReference type="EMBL" id="MDI9874648.1"/>
    </source>
</evidence>
<organism evidence="1 2">
    <name type="scientific">Flectobacillus rivi</name>
    <dbReference type="NCBI Taxonomy" id="2984209"/>
    <lineage>
        <taxon>Bacteria</taxon>
        <taxon>Pseudomonadati</taxon>
        <taxon>Bacteroidota</taxon>
        <taxon>Cytophagia</taxon>
        <taxon>Cytophagales</taxon>
        <taxon>Flectobacillaceae</taxon>
        <taxon>Flectobacillus</taxon>
    </lineage>
</organism>
<proteinExistence type="predicted"/>
<comment type="caution">
    <text evidence="1">The sequence shown here is derived from an EMBL/GenBank/DDBJ whole genome shotgun (WGS) entry which is preliminary data.</text>
</comment>